<reference evidence="1" key="1">
    <citation type="submission" date="2014-11" db="EMBL/GenBank/DDBJ databases">
        <authorList>
            <person name="Amaro Gonzalez C."/>
        </authorList>
    </citation>
    <scope>NUCLEOTIDE SEQUENCE</scope>
</reference>
<reference evidence="1" key="2">
    <citation type="journal article" date="2015" name="Fish Shellfish Immunol.">
        <title>Early steps in the European eel (Anguilla anguilla)-Vibrio vulnificus interaction in the gills: Role of the RtxA13 toxin.</title>
        <authorList>
            <person name="Callol A."/>
            <person name="Pajuelo D."/>
            <person name="Ebbesson L."/>
            <person name="Teles M."/>
            <person name="MacKenzie S."/>
            <person name="Amaro C."/>
        </authorList>
    </citation>
    <scope>NUCLEOTIDE SEQUENCE</scope>
</reference>
<evidence type="ECO:0000313" key="1">
    <source>
        <dbReference type="EMBL" id="JAH42785.1"/>
    </source>
</evidence>
<accession>A0A0E9SQ55</accession>
<dbReference type="EMBL" id="GBXM01065792">
    <property type="protein sequence ID" value="JAH42785.1"/>
    <property type="molecule type" value="Transcribed_RNA"/>
</dbReference>
<name>A0A0E9SQ55_ANGAN</name>
<proteinExistence type="predicted"/>
<dbReference type="AlphaFoldDB" id="A0A0E9SQ55"/>
<protein>
    <submittedName>
        <fullName evidence="1">Uncharacterized protein</fullName>
    </submittedName>
</protein>
<sequence>MSTHVFTEPSAHSRATSVIRDFWTRIFPIDSWMPSH</sequence>
<organism evidence="1">
    <name type="scientific">Anguilla anguilla</name>
    <name type="common">European freshwater eel</name>
    <name type="synonym">Muraena anguilla</name>
    <dbReference type="NCBI Taxonomy" id="7936"/>
    <lineage>
        <taxon>Eukaryota</taxon>
        <taxon>Metazoa</taxon>
        <taxon>Chordata</taxon>
        <taxon>Craniata</taxon>
        <taxon>Vertebrata</taxon>
        <taxon>Euteleostomi</taxon>
        <taxon>Actinopterygii</taxon>
        <taxon>Neopterygii</taxon>
        <taxon>Teleostei</taxon>
        <taxon>Anguilliformes</taxon>
        <taxon>Anguillidae</taxon>
        <taxon>Anguilla</taxon>
    </lineage>
</organism>